<keyword evidence="2" id="KW-1185">Reference proteome</keyword>
<accession>A0ACC6PKT4</accession>
<dbReference type="Proteomes" id="UP001377168">
    <property type="component" value="Unassembled WGS sequence"/>
</dbReference>
<evidence type="ECO:0000313" key="1">
    <source>
        <dbReference type="EMBL" id="MEJ8631991.1"/>
    </source>
</evidence>
<sequence>MPSADNARFLVEASKTRSRQARERAEEAIKTAARRSERPTVVGMANAAGVSRSWLYTQTDLITAINQLQQRAPAPHRAPRHAARDASLHRRLETALERNRQLRDQVADLTRRLETAHGEIRRLRTLAQPPATTVLDPR</sequence>
<organism evidence="1 2">
    <name type="scientific">Streptomyces achmelvichensis</name>
    <dbReference type="NCBI Taxonomy" id="3134111"/>
    <lineage>
        <taxon>Bacteria</taxon>
        <taxon>Bacillati</taxon>
        <taxon>Actinomycetota</taxon>
        <taxon>Actinomycetes</taxon>
        <taxon>Kitasatosporales</taxon>
        <taxon>Streptomycetaceae</taxon>
        <taxon>Streptomyces</taxon>
    </lineage>
</organism>
<reference evidence="1" key="1">
    <citation type="submission" date="2024-03" db="EMBL/GenBank/DDBJ databases">
        <title>Novel Streptomyces species of biotechnological and ecological value are a feature of Machair soil.</title>
        <authorList>
            <person name="Prole J.R."/>
            <person name="Goodfellow M."/>
            <person name="Allenby N."/>
            <person name="Ward A.C."/>
        </authorList>
    </citation>
    <scope>NUCLEOTIDE SEQUENCE</scope>
    <source>
        <strain evidence="1">MS2.AVA.5</strain>
    </source>
</reference>
<evidence type="ECO:0000313" key="2">
    <source>
        <dbReference type="Proteomes" id="UP001377168"/>
    </source>
</evidence>
<gene>
    <name evidence="1" type="ORF">WKI67_00545</name>
</gene>
<name>A0ACC6PKT4_9ACTN</name>
<protein>
    <submittedName>
        <fullName evidence="1">DUF6262 family protein</fullName>
    </submittedName>
</protein>
<proteinExistence type="predicted"/>
<dbReference type="EMBL" id="JBBKAJ010000002">
    <property type="protein sequence ID" value="MEJ8631991.1"/>
    <property type="molecule type" value="Genomic_DNA"/>
</dbReference>
<comment type="caution">
    <text evidence="1">The sequence shown here is derived from an EMBL/GenBank/DDBJ whole genome shotgun (WGS) entry which is preliminary data.</text>
</comment>